<dbReference type="Proteomes" id="UP000315399">
    <property type="component" value="Unassembled WGS sequence"/>
</dbReference>
<dbReference type="InterPro" id="IPR028277">
    <property type="entry name" value="Lsm_C"/>
</dbReference>
<proteinExistence type="predicted"/>
<accession>A0A523BF76</accession>
<dbReference type="InterPro" id="IPR010920">
    <property type="entry name" value="LSM_dom_sf"/>
</dbReference>
<evidence type="ECO:0000259" key="1">
    <source>
        <dbReference type="Pfam" id="PF14894"/>
    </source>
</evidence>
<dbReference type="Gene3D" id="2.30.30.100">
    <property type="match status" value="1"/>
</dbReference>
<evidence type="ECO:0000313" key="2">
    <source>
        <dbReference type="EMBL" id="TDA39603.1"/>
    </source>
</evidence>
<dbReference type="Gene3D" id="3.30.310.60">
    <property type="entry name" value="Like-Sm ribonucleoprotein, C-terminal domain"/>
    <property type="match status" value="1"/>
</dbReference>
<name>A0A523BF76_9CREN</name>
<reference evidence="2 3" key="1">
    <citation type="journal article" date="2019" name="Nat. Microbiol.">
        <title>Expanding anaerobic alkane metabolism in the domain of Archaea.</title>
        <authorList>
            <person name="Wang Y."/>
            <person name="Wegener G."/>
            <person name="Hou J."/>
            <person name="Wang F."/>
            <person name="Xiao X."/>
        </authorList>
    </citation>
    <scope>NUCLEOTIDE SEQUENCE [LARGE SCALE GENOMIC DNA]</scope>
    <source>
        <strain evidence="2">WYZ-LMO10</strain>
    </source>
</reference>
<evidence type="ECO:0000313" key="3">
    <source>
        <dbReference type="Proteomes" id="UP000315399"/>
    </source>
</evidence>
<organism evidence="2 3">
    <name type="scientific">Thermoproteota archaeon</name>
    <dbReference type="NCBI Taxonomy" id="2056631"/>
    <lineage>
        <taxon>Archaea</taxon>
        <taxon>Thermoproteota</taxon>
    </lineage>
</organism>
<dbReference type="EMBL" id="QNVH01000009">
    <property type="protein sequence ID" value="TDA39603.1"/>
    <property type="molecule type" value="Genomic_DNA"/>
</dbReference>
<dbReference type="SUPFAM" id="SSF50182">
    <property type="entry name" value="Sm-like ribonucleoproteins"/>
    <property type="match status" value="1"/>
</dbReference>
<dbReference type="AlphaFoldDB" id="A0A523BF76"/>
<sequence length="142" mass="15893">MSVTTPGGRRYLSELGGFVEKNVKIVTTRGAIYEGKLLGFDPATLSVCLEDASFSGEKYPRVVIHGDSVSEILLKEKPFDLKGLSERLNKLFPNMVKYYEDAGFITVMDRIRVTAEGVEGTGPMYERVKKVYDQYLLEQKSA</sequence>
<protein>
    <recommendedName>
        <fullName evidence="1">Lsm C-terminal domain-containing protein</fullName>
    </recommendedName>
</protein>
<gene>
    <name evidence="2" type="ORF">DSO08_01685</name>
</gene>
<comment type="caution">
    <text evidence="2">The sequence shown here is derived from an EMBL/GenBank/DDBJ whole genome shotgun (WGS) entry which is preliminary data.</text>
</comment>
<dbReference type="Pfam" id="PF14894">
    <property type="entry name" value="Lsm_C"/>
    <property type="match status" value="1"/>
</dbReference>
<feature type="domain" description="Lsm C-terminal" evidence="1">
    <location>
        <begin position="82"/>
        <end position="139"/>
    </location>
</feature>
<dbReference type="InterPro" id="IPR037156">
    <property type="entry name" value="Lsm_C_sf"/>
</dbReference>